<evidence type="ECO:0000256" key="1">
    <source>
        <dbReference type="SAM" id="MobiDB-lite"/>
    </source>
</evidence>
<keyword evidence="2" id="KW-0472">Membrane</keyword>
<evidence type="ECO:0000256" key="2">
    <source>
        <dbReference type="SAM" id="Phobius"/>
    </source>
</evidence>
<dbReference type="EMBL" id="JBICBT010001232">
    <property type="protein sequence ID" value="KAL3077379.1"/>
    <property type="molecule type" value="Genomic_DNA"/>
</dbReference>
<feature type="transmembrane region" description="Helical" evidence="2">
    <location>
        <begin position="208"/>
        <end position="231"/>
    </location>
</feature>
<keyword evidence="2" id="KW-1133">Transmembrane helix</keyword>
<sequence>MNVSIRFFYVHKLVQTAITAFALWRLLSESLICGTFVNVKEPLHHGLRGACKALFFYVDPKRQPSMGDNNHQPTHQHIRPRLRLWWFFEGSNFLPSPPTHQEIVRLVEQVKQEEELLSTDGTGTDAIKRSKSRRRRKRSNFGDDLLADANADDGETATAASLFCYELNLQGSSSPSSSLPNEPISVQLLQQQQQSKGNPLIILANRSVVTVAVALAQFLLLFAQIYLLNCLDEDNFQQKRGKLFLELFVLILSCLSWLIVFLLSLRTEFDWEHMWLCTNFRPKLLSVVIIIQTVSAVLILMCLCEGIRVFIRMKKYDQLIERMKQRKINKYRPRG</sequence>
<feature type="transmembrane region" description="Helical" evidence="2">
    <location>
        <begin position="284"/>
        <end position="304"/>
    </location>
</feature>
<dbReference type="AlphaFoldDB" id="A0ABD2IB81"/>
<comment type="caution">
    <text evidence="3">The sequence shown here is derived from an EMBL/GenBank/DDBJ whole genome shotgun (WGS) entry which is preliminary data.</text>
</comment>
<feature type="region of interest" description="Disordered" evidence="1">
    <location>
        <begin position="115"/>
        <end position="134"/>
    </location>
</feature>
<organism evidence="3 4">
    <name type="scientific">Heterodera trifolii</name>
    <dbReference type="NCBI Taxonomy" id="157864"/>
    <lineage>
        <taxon>Eukaryota</taxon>
        <taxon>Metazoa</taxon>
        <taxon>Ecdysozoa</taxon>
        <taxon>Nematoda</taxon>
        <taxon>Chromadorea</taxon>
        <taxon>Rhabditida</taxon>
        <taxon>Tylenchina</taxon>
        <taxon>Tylenchomorpha</taxon>
        <taxon>Tylenchoidea</taxon>
        <taxon>Heteroderidae</taxon>
        <taxon>Heteroderinae</taxon>
        <taxon>Heterodera</taxon>
    </lineage>
</organism>
<proteinExistence type="predicted"/>
<evidence type="ECO:0000313" key="4">
    <source>
        <dbReference type="Proteomes" id="UP001620626"/>
    </source>
</evidence>
<gene>
    <name evidence="3" type="ORF">niasHT_035214</name>
</gene>
<keyword evidence="4" id="KW-1185">Reference proteome</keyword>
<dbReference type="Proteomes" id="UP001620626">
    <property type="component" value="Unassembled WGS sequence"/>
</dbReference>
<protein>
    <submittedName>
        <fullName evidence="3">Uncharacterized protein</fullName>
    </submittedName>
</protein>
<accession>A0ABD2IB81</accession>
<evidence type="ECO:0000313" key="3">
    <source>
        <dbReference type="EMBL" id="KAL3077379.1"/>
    </source>
</evidence>
<keyword evidence="2" id="KW-0812">Transmembrane</keyword>
<feature type="transmembrane region" description="Helical" evidence="2">
    <location>
        <begin position="243"/>
        <end position="264"/>
    </location>
</feature>
<name>A0ABD2IB81_9BILA</name>
<reference evidence="3 4" key="1">
    <citation type="submission" date="2024-10" db="EMBL/GenBank/DDBJ databases">
        <authorList>
            <person name="Kim D."/>
        </authorList>
    </citation>
    <scope>NUCLEOTIDE SEQUENCE [LARGE SCALE GENOMIC DNA]</scope>
    <source>
        <strain evidence="3">BH-2024</strain>
    </source>
</reference>